<dbReference type="NCBIfam" id="TIGR00217">
    <property type="entry name" value="malQ"/>
    <property type="match status" value="1"/>
</dbReference>
<sequence length="690" mass="75956">MIPAALRELAREAGVSCDWTDAHGEPASIGEAPLRAVLAALGLPAKDSDQISASLKRAKQLRKEADNGPLLFCDAEQPIDLQCRLTAGSRCELVMEDGQRQSLQVDARGCLPALPCGYHQLRGGERQWILACTPPAALSVPQLTGDRRYIWGIAAQVYSLRRPDDGGLGDTAALAELAAAAADKGADALAISPLHAMFSARPEQYSPYSPSSRSLFNILHAAPAQVLGSEAVEQAIARLGLQDELDELEQLELIDWPAVSTLRLRLLRQLHADFASAPTRLQEDFNDFRQAGGQRLEYHCRHEALQQQALEQGRSGDWRAWPEPLRDPASPQVEAFAREQAAELEFHAFSQWLIDRCLAQVQRRCREAGMAIGLIADMAIGADISGSFGWAHQTELLNQVSIGAPPDLLNRDGQNWGVAAFSPLGLKRSGYRAFIEMLRANLQHAGGMRIDHIMGLQRLWIIPEGADAQDGAYLNYPLDDFLRLLALESWRHRALIIGEDLGTVPEGLQDTLARHNILGMRVLLFEQQDGELPAPEQWSNAALATTTTHDLPSLAGWQSGRDIAWREHVGQSSAEQAEQDRRQRTEEVHVLHQALQREGLTQGGKDPQTQLDASIGFLGSTPAPLVLVPLEDLLGATEQPNLPGPGDTHPNWRRRWSQSAAQMLDAPQAIRRLERLHNARLNRERKSFDG</sequence>
<dbReference type="OrthoDB" id="9763489at2"/>
<dbReference type="EC" id="2.4.1.25" evidence="3 10"/>
<keyword evidence="13" id="KW-1185">Reference proteome</keyword>
<dbReference type="SUPFAM" id="SSF51445">
    <property type="entry name" value="(Trans)glycosidases"/>
    <property type="match status" value="1"/>
</dbReference>
<comment type="catalytic activity">
    <reaction evidence="1 10">
        <text>Transfers a segment of a (1-&gt;4)-alpha-D-glucan to a new position in an acceptor, which may be glucose or a (1-&gt;4)-alpha-D-glucan.</text>
        <dbReference type="EC" id="2.4.1.25"/>
    </reaction>
</comment>
<evidence type="ECO:0000313" key="12">
    <source>
        <dbReference type="EMBL" id="SFM17395.1"/>
    </source>
</evidence>
<keyword evidence="6 10" id="KW-0808">Transferase</keyword>
<evidence type="ECO:0000256" key="1">
    <source>
        <dbReference type="ARBA" id="ARBA00000439"/>
    </source>
</evidence>
<dbReference type="EMBL" id="FOUA01000005">
    <property type="protein sequence ID" value="SFM17395.1"/>
    <property type="molecule type" value="Genomic_DNA"/>
</dbReference>
<protein>
    <recommendedName>
        <fullName evidence="4 10">4-alpha-glucanotransferase</fullName>
        <ecNumber evidence="3 10">2.4.1.25</ecNumber>
    </recommendedName>
    <alternativeName>
        <fullName evidence="8 10">Amylomaltase</fullName>
    </alternativeName>
    <alternativeName>
        <fullName evidence="9 10">Disproportionating enzyme</fullName>
    </alternativeName>
</protein>
<dbReference type="Gene3D" id="3.20.20.80">
    <property type="entry name" value="Glycosidases"/>
    <property type="match status" value="1"/>
</dbReference>
<gene>
    <name evidence="12" type="ORF">SAMN04487855_2625</name>
    <name evidence="11" type="ORF">SAMN05216589_2594</name>
</gene>
<evidence type="ECO:0000256" key="3">
    <source>
        <dbReference type="ARBA" id="ARBA00012560"/>
    </source>
</evidence>
<dbReference type="PANTHER" id="PTHR32438:SF5">
    <property type="entry name" value="4-ALPHA-GLUCANOTRANSFERASE DPE1, CHLOROPLASTIC_AMYLOPLASTIC"/>
    <property type="match status" value="1"/>
</dbReference>
<comment type="similarity">
    <text evidence="2 10">Belongs to the disproportionating enzyme family.</text>
</comment>
<evidence type="ECO:0000256" key="4">
    <source>
        <dbReference type="ARBA" id="ARBA00020295"/>
    </source>
</evidence>
<keyword evidence="7 10" id="KW-0119">Carbohydrate metabolism</keyword>
<dbReference type="AlphaFoldDB" id="A0A1H9VB04"/>
<dbReference type="Proteomes" id="UP000186599">
    <property type="component" value="Unassembled WGS sequence"/>
</dbReference>
<proteinExistence type="inferred from homology"/>
<name>A0A1H9VB04_9GAMM</name>
<dbReference type="InterPro" id="IPR003385">
    <property type="entry name" value="Glyco_hydro_77"/>
</dbReference>
<evidence type="ECO:0000256" key="9">
    <source>
        <dbReference type="ARBA" id="ARBA00031501"/>
    </source>
</evidence>
<dbReference type="Proteomes" id="UP000186904">
    <property type="component" value="Unassembled WGS sequence"/>
</dbReference>
<dbReference type="GO" id="GO:0005975">
    <property type="term" value="P:carbohydrate metabolic process"/>
    <property type="evidence" value="ECO:0007669"/>
    <property type="project" value="InterPro"/>
</dbReference>
<evidence type="ECO:0000256" key="8">
    <source>
        <dbReference type="ARBA" id="ARBA00031423"/>
    </source>
</evidence>
<evidence type="ECO:0000256" key="6">
    <source>
        <dbReference type="ARBA" id="ARBA00022679"/>
    </source>
</evidence>
<evidence type="ECO:0000256" key="10">
    <source>
        <dbReference type="RuleBase" id="RU361207"/>
    </source>
</evidence>
<evidence type="ECO:0000313" key="11">
    <source>
        <dbReference type="EMBL" id="SES18614.1"/>
    </source>
</evidence>
<evidence type="ECO:0000313" key="14">
    <source>
        <dbReference type="Proteomes" id="UP000186904"/>
    </source>
</evidence>
<dbReference type="PANTHER" id="PTHR32438">
    <property type="entry name" value="4-ALPHA-GLUCANOTRANSFERASE DPE1, CHLOROPLASTIC/AMYLOPLASTIC"/>
    <property type="match status" value="1"/>
</dbReference>
<reference evidence="13 14" key="1">
    <citation type="submission" date="2016-10" db="EMBL/GenBank/DDBJ databases">
        <authorList>
            <person name="de Groot N.N."/>
        </authorList>
    </citation>
    <scope>NUCLEOTIDE SEQUENCE [LARGE SCALE GENOMIC DNA]</scope>
    <source>
        <strain evidence="12 13">CGMCC 1.9095</strain>
        <strain evidence="11 14">DSM 22558</strain>
    </source>
</reference>
<dbReference type="Pfam" id="PF02446">
    <property type="entry name" value="Glyco_hydro_77"/>
    <property type="match status" value="1"/>
</dbReference>
<dbReference type="RefSeq" id="WP_074780375.1">
    <property type="nucleotide sequence ID" value="NZ_FOGN01000005.1"/>
</dbReference>
<evidence type="ECO:0000256" key="7">
    <source>
        <dbReference type="ARBA" id="ARBA00023277"/>
    </source>
</evidence>
<dbReference type="EMBL" id="FOGN01000005">
    <property type="protein sequence ID" value="SES18614.1"/>
    <property type="molecule type" value="Genomic_DNA"/>
</dbReference>
<evidence type="ECO:0000256" key="2">
    <source>
        <dbReference type="ARBA" id="ARBA00005684"/>
    </source>
</evidence>
<keyword evidence="5 10" id="KW-0328">Glycosyltransferase</keyword>
<accession>A0A1H9VB04</accession>
<dbReference type="GO" id="GO:0004134">
    <property type="term" value="F:4-alpha-glucanotransferase activity"/>
    <property type="evidence" value="ECO:0007669"/>
    <property type="project" value="UniProtKB-EC"/>
</dbReference>
<organism evidence="11 14">
    <name type="scientific">Halopseudomonas bauzanensis</name>
    <dbReference type="NCBI Taxonomy" id="653930"/>
    <lineage>
        <taxon>Bacteria</taxon>
        <taxon>Pseudomonadati</taxon>
        <taxon>Pseudomonadota</taxon>
        <taxon>Gammaproteobacteria</taxon>
        <taxon>Pseudomonadales</taxon>
        <taxon>Pseudomonadaceae</taxon>
        <taxon>Halopseudomonas</taxon>
    </lineage>
</organism>
<evidence type="ECO:0000256" key="5">
    <source>
        <dbReference type="ARBA" id="ARBA00022676"/>
    </source>
</evidence>
<dbReference type="InterPro" id="IPR017853">
    <property type="entry name" value="GH"/>
</dbReference>
<evidence type="ECO:0000313" key="13">
    <source>
        <dbReference type="Proteomes" id="UP000186599"/>
    </source>
</evidence>
<dbReference type="STRING" id="653930.SAMN05216589_2594"/>